<feature type="compositionally biased region" description="Basic and acidic residues" evidence="5">
    <location>
        <begin position="97"/>
        <end position="106"/>
    </location>
</feature>
<dbReference type="PANTHER" id="PTHR13483:SF3">
    <property type="entry name" value="BOX C_D SNORNA PROTEIN 1"/>
    <property type="match status" value="1"/>
</dbReference>
<evidence type="ECO:0000256" key="5">
    <source>
        <dbReference type="SAM" id="MobiDB-lite"/>
    </source>
</evidence>
<keyword evidence="8" id="KW-1185">Reference proteome</keyword>
<protein>
    <recommendedName>
        <fullName evidence="6">HIT-type domain-containing protein</fullName>
    </recommendedName>
</protein>
<dbReference type="PANTHER" id="PTHR13483">
    <property type="entry name" value="BOX C_D SNORNA PROTEIN 1-RELATED"/>
    <property type="match status" value="1"/>
</dbReference>
<dbReference type="GO" id="GO:0005634">
    <property type="term" value="C:nucleus"/>
    <property type="evidence" value="ECO:0007669"/>
    <property type="project" value="TreeGrafter"/>
</dbReference>
<dbReference type="SUPFAM" id="SSF144232">
    <property type="entry name" value="HIT/MYND zinc finger-like"/>
    <property type="match status" value="1"/>
</dbReference>
<evidence type="ECO:0000313" key="7">
    <source>
        <dbReference type="EMBL" id="GMH54293.1"/>
    </source>
</evidence>
<dbReference type="GO" id="GO:0000463">
    <property type="term" value="P:maturation of LSU-rRNA from tricistronic rRNA transcript (SSU-rRNA, 5.8S rRNA, LSU-rRNA)"/>
    <property type="evidence" value="ECO:0007669"/>
    <property type="project" value="TreeGrafter"/>
</dbReference>
<dbReference type="Gene3D" id="3.30.60.190">
    <property type="match status" value="1"/>
</dbReference>
<dbReference type="GO" id="GO:0008270">
    <property type="term" value="F:zinc ion binding"/>
    <property type="evidence" value="ECO:0007669"/>
    <property type="project" value="UniProtKB-UniRule"/>
</dbReference>
<dbReference type="Proteomes" id="UP001165082">
    <property type="component" value="Unassembled WGS sequence"/>
</dbReference>
<evidence type="ECO:0000256" key="2">
    <source>
        <dbReference type="ARBA" id="ARBA00022771"/>
    </source>
</evidence>
<proteinExistence type="predicted"/>
<keyword evidence="1" id="KW-0479">Metal-binding</keyword>
<dbReference type="CDD" id="cd23023">
    <property type="entry name" value="zf-HIT_BCD1"/>
    <property type="match status" value="1"/>
</dbReference>
<accession>A0A9W6ZNL4</accession>
<dbReference type="InterPro" id="IPR007529">
    <property type="entry name" value="Znf_HIT"/>
</dbReference>
<gene>
    <name evidence="7" type="ORF">TrRE_jg259</name>
</gene>
<evidence type="ECO:0000259" key="6">
    <source>
        <dbReference type="PROSITE" id="PS51083"/>
    </source>
</evidence>
<evidence type="ECO:0000313" key="8">
    <source>
        <dbReference type="Proteomes" id="UP001165082"/>
    </source>
</evidence>
<organism evidence="7 8">
    <name type="scientific">Triparma retinervis</name>
    <dbReference type="NCBI Taxonomy" id="2557542"/>
    <lineage>
        <taxon>Eukaryota</taxon>
        <taxon>Sar</taxon>
        <taxon>Stramenopiles</taxon>
        <taxon>Ochrophyta</taxon>
        <taxon>Bolidophyceae</taxon>
        <taxon>Parmales</taxon>
        <taxon>Triparmaceae</taxon>
        <taxon>Triparma</taxon>
    </lineage>
</organism>
<keyword evidence="2 4" id="KW-0863">Zinc-finger</keyword>
<evidence type="ECO:0000256" key="3">
    <source>
        <dbReference type="ARBA" id="ARBA00022833"/>
    </source>
</evidence>
<feature type="non-terminal residue" evidence="7">
    <location>
        <position position="263"/>
    </location>
</feature>
<keyword evidence="3" id="KW-0862">Zinc</keyword>
<feature type="region of interest" description="Disordered" evidence="5">
    <location>
        <begin position="144"/>
        <end position="169"/>
    </location>
</feature>
<dbReference type="Pfam" id="PF04438">
    <property type="entry name" value="zf-HIT"/>
    <property type="match status" value="1"/>
</dbReference>
<evidence type="ECO:0000256" key="4">
    <source>
        <dbReference type="PROSITE-ProRule" id="PRU00453"/>
    </source>
</evidence>
<name>A0A9W6ZNL4_9STRA</name>
<reference evidence="7" key="1">
    <citation type="submission" date="2022-07" db="EMBL/GenBank/DDBJ databases">
        <title>Genome analysis of Parmales, a sister group of diatoms, reveals the evolutionary specialization of diatoms from phago-mixotrophs to photoautotrophs.</title>
        <authorList>
            <person name="Ban H."/>
            <person name="Sato S."/>
            <person name="Yoshikawa S."/>
            <person name="Kazumasa Y."/>
            <person name="Nakamura Y."/>
            <person name="Ichinomiya M."/>
            <person name="Saitoh K."/>
            <person name="Sato N."/>
            <person name="Blanc-Mathieu R."/>
            <person name="Endo H."/>
            <person name="Kuwata A."/>
            <person name="Ogata H."/>
        </authorList>
    </citation>
    <scope>NUCLEOTIDE SEQUENCE</scope>
</reference>
<feature type="region of interest" description="Disordered" evidence="5">
    <location>
        <begin position="242"/>
        <end position="263"/>
    </location>
</feature>
<feature type="compositionally biased region" description="Basic and acidic residues" evidence="5">
    <location>
        <begin position="157"/>
        <end position="169"/>
    </location>
</feature>
<evidence type="ECO:0000256" key="1">
    <source>
        <dbReference type="ARBA" id="ARBA00022723"/>
    </source>
</evidence>
<dbReference type="InterPro" id="IPR051639">
    <property type="entry name" value="BCD1"/>
</dbReference>
<dbReference type="OrthoDB" id="272357at2759"/>
<dbReference type="EMBL" id="BRXZ01003413">
    <property type="protein sequence ID" value="GMH54293.1"/>
    <property type="molecule type" value="Genomic_DNA"/>
</dbReference>
<feature type="region of interest" description="Disordered" evidence="5">
    <location>
        <begin position="97"/>
        <end position="127"/>
    </location>
</feature>
<sequence length="263" mass="27780">MKEKIRLEGKVDEESCPATTASLCSICLTVPSKYTCPRCFTLTCSLACVLVHKSHTSCTGRRDLVGFKPVSQMDDSTLRDDISVVEEGRRRVREVHKVGGDVDQRRGGGQGKNKKRKKGGRGGAPGIGEVMEFRGGKVLGMTGSEAARRNGSKVAARKREVGGGKEDGCTNKNDATGTAAAANSLDDVDIIWSICIRYLPPAPSDTGASPLASDWHHNVSEHTPVSSALAAWAGLERQADPPWKRKLRGEGAIGRLGGGGGGG</sequence>
<dbReference type="GO" id="GO:0070761">
    <property type="term" value="C:pre-snoRNP complex"/>
    <property type="evidence" value="ECO:0007669"/>
    <property type="project" value="TreeGrafter"/>
</dbReference>
<feature type="compositionally biased region" description="Gly residues" evidence="5">
    <location>
        <begin position="251"/>
        <end position="263"/>
    </location>
</feature>
<dbReference type="AlphaFoldDB" id="A0A9W6ZNL4"/>
<dbReference type="GO" id="GO:0048254">
    <property type="term" value="P:snoRNA localization"/>
    <property type="evidence" value="ECO:0007669"/>
    <property type="project" value="TreeGrafter"/>
</dbReference>
<dbReference type="GO" id="GO:0000492">
    <property type="term" value="P:box C/D snoRNP assembly"/>
    <property type="evidence" value="ECO:0007669"/>
    <property type="project" value="TreeGrafter"/>
</dbReference>
<dbReference type="PROSITE" id="PS51083">
    <property type="entry name" value="ZF_HIT"/>
    <property type="match status" value="1"/>
</dbReference>
<comment type="caution">
    <text evidence="7">The sequence shown here is derived from an EMBL/GenBank/DDBJ whole genome shotgun (WGS) entry which is preliminary data.</text>
</comment>
<feature type="domain" description="HIT-type" evidence="6">
    <location>
        <begin position="24"/>
        <end position="58"/>
    </location>
</feature>